<dbReference type="Proteomes" id="UP000647491">
    <property type="component" value="Unassembled WGS sequence"/>
</dbReference>
<evidence type="ECO:0000256" key="3">
    <source>
        <dbReference type="ARBA" id="ARBA00022679"/>
    </source>
</evidence>
<dbReference type="CDD" id="cd11642">
    <property type="entry name" value="SUMT"/>
    <property type="match status" value="1"/>
</dbReference>
<dbReference type="PANTHER" id="PTHR45790">
    <property type="entry name" value="SIROHEME SYNTHASE-RELATED"/>
    <property type="match status" value="1"/>
</dbReference>
<dbReference type="CDD" id="cd06578">
    <property type="entry name" value="HemD"/>
    <property type="match status" value="1"/>
</dbReference>
<dbReference type="InterPro" id="IPR050161">
    <property type="entry name" value="Siro_Cobalamin_biosynth"/>
</dbReference>
<sequence>MNKGMVFLVGAGPGDPGLLTLRGKELLETAEVLVYDRLASREFLELVPAGCEKIYVGKESGRHSRTQEEINGILVEWALKGKRVIRLKGGDPFVFGRGGEEIQSLSAHGIPYEVVPGVTSAIAALSHAGIPVTHRGVGQSFHVITGHTAVGAGDGDSLTGDFDQYACLPGTLIFLMGLSNLEKIVENLIKYGKDPRTPAAVVTNGTLPDSRCVRAALSSLPEAVRRAGLKPPGIIVVGPVAAFSMTCKKELPLSGALVGITGTDGMWNKLSEKLVSQGASVVRAGISRIVPLNKEGLSGHLDRLDQVSWIIFTSTNGVRIFFEAMREGRMDLRALGHVKFAVVGSGTGKALEEQGLFPDYMPEEYTTEALARGLLSRIRPGESVLIPRARMGSPILRDALCQGGISVLDVPAYDVEAEPVGREALLELSRLHYLTFESGSGVRGFFGELGDEKKRLLETGPCPVCIGKATAEALSAFGIRRMKIARDYTADGLLSAILEDWDHGSSRL</sequence>
<dbReference type="InterPro" id="IPR014776">
    <property type="entry name" value="4pyrrole_Mease_sub2"/>
</dbReference>
<comment type="similarity">
    <text evidence="6">Belongs to the precorrin methyltransferase family.</text>
</comment>
<dbReference type="InterPro" id="IPR006366">
    <property type="entry name" value="CobA/CysG_C"/>
</dbReference>
<dbReference type="NCBIfam" id="NF004790">
    <property type="entry name" value="PRK06136.1"/>
    <property type="match status" value="1"/>
</dbReference>
<keyword evidence="3 6" id="KW-0808">Transferase</keyword>
<evidence type="ECO:0000256" key="2">
    <source>
        <dbReference type="ARBA" id="ARBA00022603"/>
    </source>
</evidence>
<dbReference type="PROSITE" id="PS00840">
    <property type="entry name" value="SUMT_2"/>
    <property type="match status" value="1"/>
</dbReference>
<dbReference type="Pfam" id="PF02602">
    <property type="entry name" value="HEM4"/>
    <property type="match status" value="1"/>
</dbReference>
<dbReference type="SUPFAM" id="SSF53790">
    <property type="entry name" value="Tetrapyrrole methylase"/>
    <property type="match status" value="1"/>
</dbReference>
<dbReference type="InterPro" id="IPR000878">
    <property type="entry name" value="4pyrrol_Mease"/>
</dbReference>
<dbReference type="PANTHER" id="PTHR45790:SF3">
    <property type="entry name" value="S-ADENOSYL-L-METHIONINE-DEPENDENT UROPORPHYRINOGEN III METHYLTRANSFERASE, CHLOROPLASTIC"/>
    <property type="match status" value="1"/>
</dbReference>
<dbReference type="GO" id="GO:0032259">
    <property type="term" value="P:methylation"/>
    <property type="evidence" value="ECO:0007669"/>
    <property type="project" value="UniProtKB-KW"/>
</dbReference>
<keyword evidence="2 6" id="KW-0489">Methyltransferase</keyword>
<dbReference type="NCBIfam" id="TIGR01469">
    <property type="entry name" value="cobA_cysG_Cterm"/>
    <property type="match status" value="1"/>
</dbReference>
<gene>
    <name evidence="9" type="primary">cobA</name>
    <name evidence="9" type="ORF">H8708_07025</name>
</gene>
<evidence type="ECO:0000256" key="6">
    <source>
        <dbReference type="RuleBase" id="RU003960"/>
    </source>
</evidence>
<dbReference type="InterPro" id="IPR003043">
    <property type="entry name" value="Uropor_MeTrfase_CS"/>
</dbReference>
<feature type="domain" description="Tetrapyrrole methylase" evidence="7">
    <location>
        <begin position="5"/>
        <end position="220"/>
    </location>
</feature>
<dbReference type="Gene3D" id="3.40.1010.10">
    <property type="entry name" value="Cobalt-precorrin-4 Transmethylase, Domain 1"/>
    <property type="match status" value="1"/>
</dbReference>
<dbReference type="EC" id="2.1.1.107" evidence="1"/>
<keyword evidence="5" id="KW-0627">Porphyrin biosynthesis</keyword>
<dbReference type="PROSITE" id="PS00839">
    <property type="entry name" value="SUMT_1"/>
    <property type="match status" value="1"/>
</dbReference>
<reference evidence="9 10" key="1">
    <citation type="submission" date="2020-08" db="EMBL/GenBank/DDBJ databases">
        <title>Genome public.</title>
        <authorList>
            <person name="Liu C."/>
            <person name="Sun Q."/>
        </authorList>
    </citation>
    <scope>NUCLEOTIDE SEQUENCE [LARGE SCALE GENOMIC DNA]</scope>
    <source>
        <strain evidence="9 10">BX10</strain>
    </source>
</reference>
<keyword evidence="4" id="KW-0949">S-adenosyl-L-methionine</keyword>
<evidence type="ECO:0000313" key="9">
    <source>
        <dbReference type="EMBL" id="MBC8598982.1"/>
    </source>
</evidence>
<dbReference type="SUPFAM" id="SSF69618">
    <property type="entry name" value="HemD-like"/>
    <property type="match status" value="1"/>
</dbReference>
<dbReference type="Gene3D" id="3.30.950.10">
    <property type="entry name" value="Methyltransferase, Cobalt-precorrin-4 Transmethylase, Domain 2"/>
    <property type="match status" value="1"/>
</dbReference>
<organism evidence="9 10">
    <name type="scientific">Enterocloster hominis</name>
    <name type="common">ex Liu et al. 2021</name>
    <dbReference type="NCBI Taxonomy" id="2763663"/>
    <lineage>
        <taxon>Bacteria</taxon>
        <taxon>Bacillati</taxon>
        <taxon>Bacillota</taxon>
        <taxon>Clostridia</taxon>
        <taxon>Lachnospirales</taxon>
        <taxon>Lachnospiraceae</taxon>
        <taxon>Enterocloster</taxon>
    </lineage>
</organism>
<proteinExistence type="inferred from homology"/>
<dbReference type="InterPro" id="IPR036108">
    <property type="entry name" value="4pyrrol_syn_uPrphyn_synt_sf"/>
</dbReference>
<protein>
    <recommendedName>
        <fullName evidence="1">uroporphyrinogen-III C-methyltransferase</fullName>
        <ecNumber evidence="1">2.1.1.107</ecNumber>
    </recommendedName>
</protein>
<evidence type="ECO:0000256" key="1">
    <source>
        <dbReference type="ARBA" id="ARBA00012162"/>
    </source>
</evidence>
<dbReference type="InterPro" id="IPR003754">
    <property type="entry name" value="4pyrrol_synth_uPrphyn_synth"/>
</dbReference>
<dbReference type="GO" id="GO:0004851">
    <property type="term" value="F:uroporphyrin-III C-methyltransferase activity"/>
    <property type="evidence" value="ECO:0007669"/>
    <property type="project" value="UniProtKB-EC"/>
</dbReference>
<dbReference type="RefSeq" id="WP_262427406.1">
    <property type="nucleotide sequence ID" value="NZ_JACRTJ010000015.1"/>
</dbReference>
<dbReference type="Pfam" id="PF00590">
    <property type="entry name" value="TP_methylase"/>
    <property type="match status" value="1"/>
</dbReference>
<evidence type="ECO:0000259" key="8">
    <source>
        <dbReference type="Pfam" id="PF02602"/>
    </source>
</evidence>
<feature type="domain" description="Tetrapyrrole biosynthesis uroporphyrinogen III synthase" evidence="8">
    <location>
        <begin position="269"/>
        <end position="494"/>
    </location>
</feature>
<dbReference type="InterPro" id="IPR014777">
    <property type="entry name" value="4pyrrole_Mease_sub1"/>
</dbReference>
<evidence type="ECO:0000259" key="7">
    <source>
        <dbReference type="Pfam" id="PF00590"/>
    </source>
</evidence>
<dbReference type="Gene3D" id="3.40.50.10090">
    <property type="match status" value="2"/>
</dbReference>
<name>A0ABR7NS86_9FIRM</name>
<dbReference type="InterPro" id="IPR035996">
    <property type="entry name" value="4pyrrol_Methylase_sf"/>
</dbReference>
<evidence type="ECO:0000313" key="10">
    <source>
        <dbReference type="Proteomes" id="UP000647491"/>
    </source>
</evidence>
<accession>A0ABR7NS86</accession>
<dbReference type="EMBL" id="JACRTJ010000015">
    <property type="protein sequence ID" value="MBC8598982.1"/>
    <property type="molecule type" value="Genomic_DNA"/>
</dbReference>
<evidence type="ECO:0000256" key="4">
    <source>
        <dbReference type="ARBA" id="ARBA00022691"/>
    </source>
</evidence>
<evidence type="ECO:0000256" key="5">
    <source>
        <dbReference type="ARBA" id="ARBA00023244"/>
    </source>
</evidence>
<keyword evidence="10" id="KW-1185">Reference proteome</keyword>
<comment type="caution">
    <text evidence="9">The sequence shown here is derived from an EMBL/GenBank/DDBJ whole genome shotgun (WGS) entry which is preliminary data.</text>
</comment>